<feature type="binding site" evidence="9">
    <location>
        <position position="60"/>
    </location>
    <ligand>
        <name>Mg(2+)</name>
        <dbReference type="ChEBI" id="CHEBI:18420"/>
    </ligand>
</feature>
<keyword evidence="2 9" id="KW-0808">Transferase</keyword>
<evidence type="ECO:0000256" key="5">
    <source>
        <dbReference type="ARBA" id="ARBA00023098"/>
    </source>
</evidence>
<reference evidence="10 11" key="1">
    <citation type="submission" date="2018-06" db="EMBL/GenBank/DDBJ databases">
        <title>Genomic Encyclopedia of Archaeal and Bacterial Type Strains, Phase II (KMG-II): from individual species to whole genera.</title>
        <authorList>
            <person name="Goeker M."/>
        </authorList>
    </citation>
    <scope>NUCLEOTIDE SEQUENCE [LARGE SCALE GENOMIC DNA]</scope>
    <source>
        <strain evidence="10 11">DSM 23857</strain>
    </source>
</reference>
<keyword evidence="7 9" id="KW-1208">Phospholipid metabolism</keyword>
<dbReference type="InterPro" id="IPR038597">
    <property type="entry name" value="GGGP/HepGP_synthase_sf"/>
</dbReference>
<feature type="binding site" evidence="9">
    <location>
        <begin position="240"/>
        <end position="241"/>
    </location>
    <ligand>
        <name>sn-glycerol 1-phosphate</name>
        <dbReference type="ChEBI" id="CHEBI:57685"/>
    </ligand>
</feature>
<gene>
    <name evidence="10" type="ORF">LX64_02889</name>
</gene>
<dbReference type="NCBIfam" id="NF003198">
    <property type="entry name" value="PRK04169.1-2"/>
    <property type="match status" value="1"/>
</dbReference>
<dbReference type="NCBIfam" id="TIGR01769">
    <property type="entry name" value="GGGP"/>
    <property type="match status" value="1"/>
</dbReference>
<keyword evidence="3 9" id="KW-0479">Metal-binding</keyword>
<dbReference type="GO" id="GO:0005737">
    <property type="term" value="C:cytoplasm"/>
    <property type="evidence" value="ECO:0007669"/>
    <property type="project" value="InterPro"/>
</dbReference>
<sequence>MNKWVGCGVSPLNEAPGSLLEKNLYICDNRNNAILMYKKLYNSFIERKAKGIKSFAVLIDPDKVTPTEIADLTAKCTAAKVDYIFLGGSLVITDHLDECVQQIKATCEIPVILFPGSPSQVSKYADALFYLSLISGRNPELLIGQHVVSAANVKKSGLEVISTGYMVIDGGAPTTVSYISNATPIPADKDDIAMCTAMAGDMLGMKVIYMDAGSGARKPITESMIKRVSSQVEAPIIVGGGIRDAEKAYLNCKAGADIIVVGNAIEKNPNLIKEIADAVHSVPVNA</sequence>
<comment type="caution">
    <text evidence="9">Lacks conserved residue(s) required for the propagation of feature annotation.</text>
</comment>
<evidence type="ECO:0000256" key="1">
    <source>
        <dbReference type="ARBA" id="ARBA00022516"/>
    </source>
</evidence>
<comment type="cofactor">
    <cofactor evidence="9">
        <name>Mg(2+)</name>
        <dbReference type="ChEBI" id="CHEBI:18420"/>
    </cofactor>
</comment>
<organism evidence="10 11">
    <name type="scientific">Chitinophaga skermanii</name>
    <dbReference type="NCBI Taxonomy" id="331697"/>
    <lineage>
        <taxon>Bacteria</taxon>
        <taxon>Pseudomonadati</taxon>
        <taxon>Bacteroidota</taxon>
        <taxon>Chitinophagia</taxon>
        <taxon>Chitinophagales</taxon>
        <taxon>Chitinophagaceae</taxon>
        <taxon>Chitinophaga</taxon>
    </lineage>
</organism>
<dbReference type="InterPro" id="IPR039074">
    <property type="entry name" value="GGGP/HepGP_synthase_I"/>
</dbReference>
<comment type="function">
    <text evidence="9">Prenyltransferase that catalyzes the transfer of the geranylgeranyl moiety of geranylgeranyl diphosphate (GGPP) to the C3 hydroxyl of sn-glycerol-1-phosphate (G1P).</text>
</comment>
<evidence type="ECO:0000256" key="2">
    <source>
        <dbReference type="ARBA" id="ARBA00022679"/>
    </source>
</evidence>
<dbReference type="Proteomes" id="UP000249547">
    <property type="component" value="Unassembled WGS sequence"/>
</dbReference>
<dbReference type="EMBL" id="QLLL01000005">
    <property type="protein sequence ID" value="RAJ04012.1"/>
    <property type="molecule type" value="Genomic_DNA"/>
</dbReference>
<evidence type="ECO:0000256" key="9">
    <source>
        <dbReference type="HAMAP-Rule" id="MF_00112"/>
    </source>
</evidence>
<keyword evidence="11" id="KW-1185">Reference proteome</keyword>
<dbReference type="InterPro" id="IPR010946">
    <property type="entry name" value="GGGP_synth"/>
</dbReference>
<evidence type="ECO:0000313" key="11">
    <source>
        <dbReference type="Proteomes" id="UP000249547"/>
    </source>
</evidence>
<dbReference type="GO" id="GO:0046474">
    <property type="term" value="P:glycerophospholipid biosynthetic process"/>
    <property type="evidence" value="ECO:0007669"/>
    <property type="project" value="UniProtKB-UniRule"/>
</dbReference>
<comment type="catalytic activity">
    <reaction evidence="8 9">
        <text>sn-glycerol 1-phosphate + (2E,6E,10E)-geranylgeranyl diphosphate = sn-3-O-(geranylgeranyl)glycerol 1-phosphate + diphosphate</text>
        <dbReference type="Rhea" id="RHEA:23404"/>
        <dbReference type="ChEBI" id="CHEBI:33019"/>
        <dbReference type="ChEBI" id="CHEBI:57677"/>
        <dbReference type="ChEBI" id="CHEBI:57685"/>
        <dbReference type="ChEBI" id="CHEBI:58756"/>
        <dbReference type="EC" id="2.5.1.41"/>
    </reaction>
</comment>
<dbReference type="GO" id="GO:0120536">
    <property type="term" value="F:heptaprenylglyceryl phosphate synthase activity"/>
    <property type="evidence" value="ECO:0007669"/>
    <property type="project" value="UniProtKB-ARBA"/>
</dbReference>
<dbReference type="Gene3D" id="3.20.20.390">
    <property type="entry name" value="FMN-linked oxidoreductases"/>
    <property type="match status" value="1"/>
</dbReference>
<keyword evidence="4 9" id="KW-0460">Magnesium</keyword>
<evidence type="ECO:0000256" key="6">
    <source>
        <dbReference type="ARBA" id="ARBA00023209"/>
    </source>
</evidence>
<dbReference type="PANTHER" id="PTHR40029">
    <property type="match status" value="1"/>
</dbReference>
<keyword evidence="5 9" id="KW-0443">Lipid metabolism</keyword>
<protein>
    <recommendedName>
        <fullName evidence="9">Geranylgeranylglyceryl phosphate synthase</fullName>
        <shortName evidence="9">GGGP synthase</shortName>
        <shortName evidence="9">GGGPS</shortName>
        <ecNumber evidence="9">2.5.1.41</ecNumber>
    </recommendedName>
    <alternativeName>
        <fullName evidence="9">(S)-3-O-geranylgeranylglyceryl phosphate synthase</fullName>
    </alternativeName>
    <alternativeName>
        <fullName evidence="9">Phosphoglycerol geranylgeranyltransferase</fullName>
    </alternativeName>
</protein>
<proteinExistence type="inferred from homology"/>
<dbReference type="AlphaFoldDB" id="A0A327QJZ9"/>
<dbReference type="SUPFAM" id="SSF51395">
    <property type="entry name" value="FMN-linked oxidoreductases"/>
    <property type="match status" value="1"/>
</dbReference>
<dbReference type="InterPro" id="IPR008205">
    <property type="entry name" value="GGGP_HepGP_synthase"/>
</dbReference>
<feature type="binding site" evidence="9">
    <location>
        <begin position="209"/>
        <end position="215"/>
    </location>
    <ligand>
        <name>sn-glycerol 1-phosphate</name>
        <dbReference type="ChEBI" id="CHEBI:57685"/>
    </ligand>
</feature>
<comment type="caution">
    <text evidence="10">The sequence shown here is derived from an EMBL/GenBank/DDBJ whole genome shotgun (WGS) entry which is preliminary data.</text>
</comment>
<dbReference type="GO" id="GO:0000287">
    <property type="term" value="F:magnesium ion binding"/>
    <property type="evidence" value="ECO:0007669"/>
    <property type="project" value="UniProtKB-UniRule"/>
</dbReference>
<dbReference type="HAMAP" id="MF_00112">
    <property type="entry name" value="GGGP_HepGP_synthase"/>
    <property type="match status" value="1"/>
</dbReference>
<accession>A0A327QJZ9</accession>
<evidence type="ECO:0000313" key="10">
    <source>
        <dbReference type="EMBL" id="RAJ04012.1"/>
    </source>
</evidence>
<dbReference type="PANTHER" id="PTHR40029:SF2">
    <property type="entry name" value="HEPTAPRENYLGLYCERYL PHOSPHATE SYNTHASE"/>
    <property type="match status" value="1"/>
</dbReference>
<dbReference type="CDD" id="cd02812">
    <property type="entry name" value="PcrB_like"/>
    <property type="match status" value="1"/>
</dbReference>
<dbReference type="NCBIfam" id="TIGR01768">
    <property type="entry name" value="GGGP-family"/>
    <property type="match status" value="1"/>
</dbReference>
<feature type="binding site" evidence="9">
    <location>
        <begin position="262"/>
        <end position="263"/>
    </location>
    <ligand>
        <name>sn-glycerol 1-phosphate</name>
        <dbReference type="ChEBI" id="CHEBI:57685"/>
    </ligand>
</feature>
<comment type="similarity">
    <text evidence="9">Belongs to the GGGP/HepGP synthase family. Group II subfamily.</text>
</comment>
<keyword evidence="6 9" id="KW-0594">Phospholipid biosynthesis</keyword>
<evidence type="ECO:0000256" key="4">
    <source>
        <dbReference type="ARBA" id="ARBA00022842"/>
    </source>
</evidence>
<keyword evidence="1 9" id="KW-0444">Lipid biosynthesis</keyword>
<feature type="binding site" evidence="9">
    <location>
        <position position="89"/>
    </location>
    <ligand>
        <name>Mg(2+)</name>
        <dbReference type="ChEBI" id="CHEBI:18420"/>
    </ligand>
</feature>
<dbReference type="EC" id="2.5.1.41" evidence="9"/>
<evidence type="ECO:0000256" key="7">
    <source>
        <dbReference type="ARBA" id="ARBA00023264"/>
    </source>
</evidence>
<dbReference type="GO" id="GO:0047294">
    <property type="term" value="F:phosphoglycerol geranylgeranyltransferase activity"/>
    <property type="evidence" value="ECO:0007669"/>
    <property type="project" value="UniProtKB-UniRule"/>
</dbReference>
<dbReference type="Pfam" id="PF01884">
    <property type="entry name" value="PcrB"/>
    <property type="match status" value="1"/>
</dbReference>
<name>A0A327QJZ9_9BACT</name>
<evidence type="ECO:0000256" key="3">
    <source>
        <dbReference type="ARBA" id="ARBA00022723"/>
    </source>
</evidence>
<evidence type="ECO:0000256" key="8">
    <source>
        <dbReference type="ARBA" id="ARBA00047288"/>
    </source>
</evidence>